<evidence type="ECO:0000256" key="3">
    <source>
        <dbReference type="ARBA" id="ARBA00022692"/>
    </source>
</evidence>
<feature type="binding site" evidence="7">
    <location>
        <position position="59"/>
    </location>
    <ligand>
        <name>Na(+)</name>
        <dbReference type="ChEBI" id="CHEBI:29101"/>
        <label>1</label>
    </ligand>
</feature>
<feature type="transmembrane region" description="Helical" evidence="9">
    <location>
        <begin position="114"/>
        <end position="136"/>
    </location>
</feature>
<name>A0A915HKD8_ROMCU</name>
<feature type="binding site" evidence="7">
    <location>
        <position position="282"/>
    </location>
    <ligand>
        <name>Na(+)</name>
        <dbReference type="ChEBI" id="CHEBI:29101"/>
        <label>1</label>
    </ligand>
</feature>
<feature type="transmembrane region" description="Helical" evidence="9">
    <location>
        <begin position="410"/>
        <end position="427"/>
    </location>
</feature>
<keyword evidence="4" id="KW-0769">Symport</keyword>
<dbReference type="SUPFAM" id="SSF161070">
    <property type="entry name" value="SNF-like"/>
    <property type="match status" value="1"/>
</dbReference>
<dbReference type="GO" id="GO:0005332">
    <property type="term" value="F:gamma-aminobutyric acid:sodium:chloride symporter activity"/>
    <property type="evidence" value="ECO:0007669"/>
    <property type="project" value="TreeGrafter"/>
</dbReference>
<dbReference type="WBParaSite" id="nRc.2.0.1.t02433-RA">
    <property type="protein sequence ID" value="nRc.2.0.1.t02433-RA"/>
    <property type="gene ID" value="nRc.2.0.1.g02433"/>
</dbReference>
<feature type="disulfide bond" evidence="8">
    <location>
        <begin position="141"/>
        <end position="150"/>
    </location>
</feature>
<dbReference type="GO" id="GO:0043005">
    <property type="term" value="C:neuron projection"/>
    <property type="evidence" value="ECO:0007669"/>
    <property type="project" value="TreeGrafter"/>
</dbReference>
<feature type="transmembrane region" description="Helical" evidence="9">
    <location>
        <begin position="279"/>
        <end position="296"/>
    </location>
</feature>
<keyword evidence="10" id="KW-1185">Reference proteome</keyword>
<organism evidence="10 11">
    <name type="scientific">Romanomermis culicivorax</name>
    <name type="common">Nematode worm</name>
    <dbReference type="NCBI Taxonomy" id="13658"/>
    <lineage>
        <taxon>Eukaryota</taxon>
        <taxon>Metazoa</taxon>
        <taxon>Ecdysozoa</taxon>
        <taxon>Nematoda</taxon>
        <taxon>Enoplea</taxon>
        <taxon>Dorylaimia</taxon>
        <taxon>Mermithida</taxon>
        <taxon>Mermithoidea</taxon>
        <taxon>Mermithidae</taxon>
        <taxon>Romanomermis</taxon>
    </lineage>
</organism>
<evidence type="ECO:0000256" key="2">
    <source>
        <dbReference type="ARBA" id="ARBA00022448"/>
    </source>
</evidence>
<keyword evidence="7" id="KW-0915">Sodium</keyword>
<dbReference type="PANTHER" id="PTHR11616">
    <property type="entry name" value="SODIUM/CHLORIDE DEPENDENT TRANSPORTER"/>
    <property type="match status" value="1"/>
</dbReference>
<dbReference type="PRINTS" id="PR00176">
    <property type="entry name" value="NANEUSMPORT"/>
</dbReference>
<evidence type="ECO:0000313" key="10">
    <source>
        <dbReference type="Proteomes" id="UP000887565"/>
    </source>
</evidence>
<keyword evidence="6 9" id="KW-0472">Membrane</keyword>
<feature type="transmembrane region" description="Helical" evidence="9">
    <location>
        <begin position="439"/>
        <end position="462"/>
    </location>
</feature>
<comment type="subcellular location">
    <subcellularLocation>
        <location evidence="1">Membrane</location>
        <topology evidence="1">Multi-pass membrane protein</topology>
    </subcellularLocation>
</comment>
<keyword evidence="5 9" id="KW-1133">Transmembrane helix</keyword>
<feature type="binding site" evidence="7">
    <location>
        <position position="379"/>
    </location>
    <ligand>
        <name>Na(+)</name>
        <dbReference type="ChEBI" id="CHEBI:29101"/>
        <label>1</label>
    </ligand>
</feature>
<dbReference type="GO" id="GO:0005886">
    <property type="term" value="C:plasma membrane"/>
    <property type="evidence" value="ECO:0007669"/>
    <property type="project" value="TreeGrafter"/>
</dbReference>
<evidence type="ECO:0000256" key="7">
    <source>
        <dbReference type="PIRSR" id="PIRSR600175-1"/>
    </source>
</evidence>
<keyword evidence="8" id="KW-1015">Disulfide bond</keyword>
<dbReference type="InterPro" id="IPR000175">
    <property type="entry name" value="Na/ntran_symport"/>
</dbReference>
<feature type="transmembrane region" description="Helical" evidence="9">
    <location>
        <begin position="226"/>
        <end position="259"/>
    </location>
</feature>
<feature type="binding site" evidence="7">
    <location>
        <position position="382"/>
    </location>
    <ligand>
        <name>Na(+)</name>
        <dbReference type="ChEBI" id="CHEBI:29101"/>
        <label>1</label>
    </ligand>
</feature>
<protein>
    <submittedName>
        <fullName evidence="11">Transporter</fullName>
    </submittedName>
</protein>
<reference evidence="11" key="1">
    <citation type="submission" date="2022-11" db="UniProtKB">
        <authorList>
            <consortium name="WormBaseParasite"/>
        </authorList>
    </citation>
    <scope>IDENTIFICATION</scope>
</reference>
<feature type="binding site" evidence="7">
    <location>
        <position position="64"/>
    </location>
    <ligand>
        <name>Na(+)</name>
        <dbReference type="ChEBI" id="CHEBI:29101"/>
        <label>1</label>
    </ligand>
</feature>
<dbReference type="Pfam" id="PF00209">
    <property type="entry name" value="SNF"/>
    <property type="match status" value="2"/>
</dbReference>
<feature type="binding site" evidence="7">
    <location>
        <position position="314"/>
    </location>
    <ligand>
        <name>Na(+)</name>
        <dbReference type="ChEBI" id="CHEBI:29101"/>
        <label>1</label>
    </ligand>
</feature>
<evidence type="ECO:0000256" key="6">
    <source>
        <dbReference type="ARBA" id="ARBA00023136"/>
    </source>
</evidence>
<dbReference type="Proteomes" id="UP000887565">
    <property type="component" value="Unplaced"/>
</dbReference>
<dbReference type="PROSITE" id="PS50267">
    <property type="entry name" value="NA_NEUROTRAN_SYMP_3"/>
    <property type="match status" value="1"/>
</dbReference>
<keyword evidence="2" id="KW-0813">Transport</keyword>
<dbReference type="PANTHER" id="PTHR11616:SF20">
    <property type="entry name" value="SODIUM- AND CHLORIDE-DEPENDENT BETAINE TRANSPORTER"/>
    <property type="match status" value="1"/>
</dbReference>
<keyword evidence="3 9" id="KW-0812">Transmembrane</keyword>
<dbReference type="InterPro" id="IPR037272">
    <property type="entry name" value="SNS_sf"/>
</dbReference>
<evidence type="ECO:0000256" key="1">
    <source>
        <dbReference type="ARBA" id="ARBA00004141"/>
    </source>
</evidence>
<feature type="transmembrane region" description="Helical" evidence="9">
    <location>
        <begin position="197"/>
        <end position="217"/>
    </location>
</feature>
<proteinExistence type="predicted"/>
<dbReference type="OMA" id="PGPWIDG"/>
<evidence type="ECO:0000256" key="5">
    <source>
        <dbReference type="ARBA" id="ARBA00022989"/>
    </source>
</evidence>
<evidence type="ECO:0000313" key="11">
    <source>
        <dbReference type="WBParaSite" id="nRc.2.0.1.t02433-RA"/>
    </source>
</evidence>
<sequence>MPNKDKAGVNLLNSKGNVVIVDNKDEGDFEIKTRISDDDIERGGWAGKFDFLMSLVAYAIGLGNVWRFPYLCYKNGGVCIGQFLGEGGISVWKLCPLFKGVGIANNIIASMCNIYYCVIVCWAMFYVLSTFAYSTLPWQTCQRSWNDIFCWDARENLSINILEQRNLTLEQVHTPVTQFWEKRVLKTSSGIDDFGGMQWELTILLAVVWILTYFALYKGITNSRKLVYICAITPYCLLAVLLIRGLTLDGASTGLMYLFKPDMQKLFKAEVWKDAGTQIFYSSGIGFGTLVALGSYNKYHHNVYKDAITLCVINSMTSLTAGCVVFSVLGYMASITEKTVDQVVKSGVGLAFLVYPEAISTLPISQLWSVLFFLMIMILGLDSQVCTVEGVVLSLCDQFPNVLRKNKKKFLALMCLGGFLLGLPMVSQSGQYWLTLVDAYGASGIALLFVVFFEIVGLSWGFGADRIYDALEDMLGKRICKFWFFCWKYSAPLSCV</sequence>
<accession>A0A915HKD8</accession>
<dbReference type="GO" id="GO:0046872">
    <property type="term" value="F:metal ion binding"/>
    <property type="evidence" value="ECO:0007669"/>
    <property type="project" value="UniProtKB-KW"/>
</dbReference>
<feature type="binding site" evidence="7">
    <location>
        <position position="383"/>
    </location>
    <ligand>
        <name>Na(+)</name>
        <dbReference type="ChEBI" id="CHEBI:29101"/>
        <label>1</label>
    </ligand>
</feature>
<dbReference type="AlphaFoldDB" id="A0A915HKD8"/>
<keyword evidence="7" id="KW-0479">Metal-binding</keyword>
<feature type="transmembrane region" description="Helical" evidence="9">
    <location>
        <begin position="308"/>
        <end position="333"/>
    </location>
</feature>
<evidence type="ECO:0000256" key="4">
    <source>
        <dbReference type="ARBA" id="ARBA00022847"/>
    </source>
</evidence>
<evidence type="ECO:0000256" key="8">
    <source>
        <dbReference type="PIRSR" id="PIRSR600175-2"/>
    </source>
</evidence>
<feature type="transmembrane region" description="Helical" evidence="9">
    <location>
        <begin position="353"/>
        <end position="374"/>
    </location>
</feature>
<evidence type="ECO:0000256" key="9">
    <source>
        <dbReference type="SAM" id="Phobius"/>
    </source>
</evidence>